<feature type="transmembrane region" description="Helical" evidence="1">
    <location>
        <begin position="6"/>
        <end position="24"/>
    </location>
</feature>
<dbReference type="RefSeq" id="WP_073153813.1">
    <property type="nucleotide sequence ID" value="NZ_FRAG01000124.1"/>
</dbReference>
<proteinExistence type="predicted"/>
<dbReference type="AlphaFoldDB" id="A0A1M6U343"/>
<keyword evidence="1" id="KW-0812">Transmembrane</keyword>
<dbReference type="EMBL" id="FRAG01000124">
    <property type="protein sequence ID" value="SHK63580.1"/>
    <property type="molecule type" value="Genomic_DNA"/>
</dbReference>
<evidence type="ECO:0000313" key="3">
    <source>
        <dbReference type="Proteomes" id="UP000184465"/>
    </source>
</evidence>
<gene>
    <name evidence="2" type="ORF">SAMN02745912_03860</name>
</gene>
<accession>A0A1M6U343</accession>
<sequence>MLNRGLFVKIIVILIFISIGYSIFNIKEFDLEFLVDKSKSTISVENIRLNGKVTRLPLNIYYINGKLKIGDQEYILTEYKKEDSPRDLKVDAYKIYFVDNNNSNNFYGYARVTGNILNDSVKSMYISVITTKKNIGSTHEENINAYIKK</sequence>
<evidence type="ECO:0000256" key="1">
    <source>
        <dbReference type="SAM" id="Phobius"/>
    </source>
</evidence>
<organism evidence="2 3">
    <name type="scientific">Paramaledivibacter caminithermalis (strain DSM 15212 / CIP 107654 / DViRD3)</name>
    <name type="common">Clostridium caminithermale</name>
    <dbReference type="NCBI Taxonomy" id="1121301"/>
    <lineage>
        <taxon>Bacteria</taxon>
        <taxon>Bacillati</taxon>
        <taxon>Bacillota</taxon>
        <taxon>Clostridia</taxon>
        <taxon>Peptostreptococcales</taxon>
        <taxon>Caminicellaceae</taxon>
        <taxon>Paramaledivibacter</taxon>
    </lineage>
</organism>
<dbReference type="Proteomes" id="UP000184465">
    <property type="component" value="Unassembled WGS sequence"/>
</dbReference>
<keyword evidence="1" id="KW-1133">Transmembrane helix</keyword>
<reference evidence="2 3" key="1">
    <citation type="submission" date="2016-11" db="EMBL/GenBank/DDBJ databases">
        <authorList>
            <person name="Jaros S."/>
            <person name="Januszkiewicz K."/>
            <person name="Wedrychowicz H."/>
        </authorList>
    </citation>
    <scope>NUCLEOTIDE SEQUENCE [LARGE SCALE GENOMIC DNA]</scope>
    <source>
        <strain evidence="2 3">DSM 15212</strain>
    </source>
</reference>
<keyword evidence="3" id="KW-1185">Reference proteome</keyword>
<evidence type="ECO:0000313" key="2">
    <source>
        <dbReference type="EMBL" id="SHK63580.1"/>
    </source>
</evidence>
<name>A0A1M6U343_PARC5</name>
<keyword evidence="1" id="KW-0472">Membrane</keyword>
<protein>
    <submittedName>
        <fullName evidence="2">Uncharacterized protein</fullName>
    </submittedName>
</protein>